<dbReference type="InterPro" id="IPR000073">
    <property type="entry name" value="AB_hydrolase_1"/>
</dbReference>
<keyword evidence="5" id="KW-0560">Oxidoreductase</keyword>
<keyword evidence="8" id="KW-1185">Reference proteome</keyword>
<comment type="cofactor">
    <cofactor evidence="1">
        <name>FAD</name>
        <dbReference type="ChEBI" id="CHEBI:57692"/>
    </cofactor>
</comment>
<dbReference type="EMBL" id="JAFLHG010000008">
    <property type="protein sequence ID" value="MBT8798345.1"/>
    <property type="molecule type" value="Genomic_DNA"/>
</dbReference>
<dbReference type="Proteomes" id="UP000740605">
    <property type="component" value="Unassembled WGS sequence"/>
</dbReference>
<keyword evidence="3" id="KW-0285">Flavoprotein</keyword>
<dbReference type="SUPFAM" id="SSF53474">
    <property type="entry name" value="alpha/beta-Hydrolases"/>
    <property type="match status" value="1"/>
</dbReference>
<comment type="similarity">
    <text evidence="2">Belongs to the GMC oxidoreductase family.</text>
</comment>
<comment type="caution">
    <text evidence="7">The sequence shown here is derived from an EMBL/GenBank/DDBJ whole genome shotgun (WGS) entry which is preliminary data.</text>
</comment>
<evidence type="ECO:0000256" key="4">
    <source>
        <dbReference type="ARBA" id="ARBA00022827"/>
    </source>
</evidence>
<dbReference type="Gene3D" id="3.40.50.1820">
    <property type="entry name" value="alpha/beta hydrolase"/>
    <property type="match status" value="1"/>
</dbReference>
<protein>
    <submittedName>
        <fullName evidence="7">Alpha/beta fold hydrolase</fullName>
    </submittedName>
</protein>
<dbReference type="InterPro" id="IPR029058">
    <property type="entry name" value="AB_hydrolase_fold"/>
</dbReference>
<keyword evidence="4" id="KW-0274">FAD</keyword>
<evidence type="ECO:0000259" key="6">
    <source>
        <dbReference type="Pfam" id="PF00561"/>
    </source>
</evidence>
<dbReference type="PANTHER" id="PTHR47470:SF1">
    <property type="entry name" value="FAD-DEPENDENT OXIDOREDUCTASE 2 FAD BINDING DOMAIN-CONTAINING PROTEIN"/>
    <property type="match status" value="1"/>
</dbReference>
<dbReference type="Pfam" id="PF00561">
    <property type="entry name" value="Abhydrolase_1"/>
    <property type="match status" value="1"/>
</dbReference>
<dbReference type="InterPro" id="IPR052542">
    <property type="entry name" value="Cholesterol_Oxidase"/>
</dbReference>
<evidence type="ECO:0000256" key="2">
    <source>
        <dbReference type="ARBA" id="ARBA00010790"/>
    </source>
</evidence>
<evidence type="ECO:0000313" key="7">
    <source>
        <dbReference type="EMBL" id="MBT8798345.1"/>
    </source>
</evidence>
<reference evidence="7 8" key="1">
    <citation type="submission" date="2021-03" db="EMBL/GenBank/DDBJ databases">
        <title>Microbacterium pauli sp. nov., isolated from microfiltered milk.</title>
        <authorList>
            <person name="Bellassi P."/>
            <person name="Fontana A."/>
            <person name="Callegari M.L."/>
            <person name="Lorenzo M."/>
            <person name="Cappa F."/>
        </authorList>
    </citation>
    <scope>NUCLEOTIDE SEQUENCE [LARGE SCALE GENOMIC DNA]</scope>
    <source>
        <strain evidence="7 8">DSM 18909</strain>
    </source>
</reference>
<evidence type="ECO:0000313" key="8">
    <source>
        <dbReference type="Proteomes" id="UP000740605"/>
    </source>
</evidence>
<feature type="domain" description="AB hydrolase-1" evidence="6">
    <location>
        <begin position="41"/>
        <end position="198"/>
    </location>
</feature>
<organism evidence="7 8">
    <name type="scientific">Microbacterium flavum</name>
    <dbReference type="NCBI Taxonomy" id="415216"/>
    <lineage>
        <taxon>Bacteria</taxon>
        <taxon>Bacillati</taxon>
        <taxon>Actinomycetota</taxon>
        <taxon>Actinomycetes</taxon>
        <taxon>Micrococcales</taxon>
        <taxon>Microbacteriaceae</taxon>
        <taxon>Microbacterium</taxon>
    </lineage>
</organism>
<evidence type="ECO:0000256" key="1">
    <source>
        <dbReference type="ARBA" id="ARBA00001974"/>
    </source>
</evidence>
<evidence type="ECO:0000256" key="5">
    <source>
        <dbReference type="ARBA" id="ARBA00023002"/>
    </source>
</evidence>
<dbReference type="GO" id="GO:0016787">
    <property type="term" value="F:hydrolase activity"/>
    <property type="evidence" value="ECO:0007669"/>
    <property type="project" value="UniProtKB-KW"/>
</dbReference>
<sequence>MRPPSITRGDHRTETHSIVATDGTLLTLLHVRGPREPDRGPVLLVHGAGVRAELFRPPIPYTIVDSLLDRGWDVWLLNWRASIDLPLNPWTLTAAALHDHPVAVRAIREATGAASLSAIVHCQGSTSFALAAAAGLLPDVDTIVSNAVALHPVIPAFARFKLLTMAPWISRMTGYLSPAWAYRSDGVFSRITRRAVALTHPECDNLVCRMVSFTYGSGRPALWSHRHLDERTHDWITGEFAAVPMSFFAEMGSSVRAGHLVPSAGSALPADAATTAPRSAARFALFAGEDNRCFLPESQRRTFAHLERYQPGRHSLHIIKGYGHLDVFLGRDAWRDVHPLMLKELER</sequence>
<name>A0ABS5XUY3_9MICO</name>
<proteinExistence type="inferred from homology"/>
<gene>
    <name evidence="7" type="ORF">J0P97_09690</name>
</gene>
<evidence type="ECO:0000256" key="3">
    <source>
        <dbReference type="ARBA" id="ARBA00022630"/>
    </source>
</evidence>
<dbReference type="PANTHER" id="PTHR47470">
    <property type="entry name" value="CHOLESTEROL OXIDASE"/>
    <property type="match status" value="1"/>
</dbReference>
<accession>A0ABS5XUY3</accession>
<keyword evidence="7" id="KW-0378">Hydrolase</keyword>